<dbReference type="Pfam" id="PF20183">
    <property type="entry name" value="DUF6546"/>
    <property type="match status" value="1"/>
</dbReference>
<comment type="caution">
    <text evidence="2">The sequence shown here is derived from an EMBL/GenBank/DDBJ whole genome shotgun (WGS) entry which is preliminary data.</text>
</comment>
<name>A0A8H4L9N0_9HYPO</name>
<proteinExistence type="predicted"/>
<evidence type="ECO:0000313" key="2">
    <source>
        <dbReference type="EMBL" id="KAF4464082.1"/>
    </source>
</evidence>
<dbReference type="OrthoDB" id="3728558at2759"/>
<sequence>MSQTLCPAKNPPSPGWAALPPEIKVSIIQTLLLQEGSSGVYAAVCQQWRDYIEGRNFCRLKIRAACLEELERMVVRQRELVKHLWIQIELGPYTCRICPYEESFSAYRENNLIIRRALFRAFEILSEWPSSLELTLELSVNCPSDARHWFHTCYFGADNEYLEDLETPVAKQQAQLTDGRHGLLRGQQVTAPPPGAMSRLFGLGFPEKMKITGRYRLDEVRAVTKFVLRRQTRRMLPAQLVCLMWEKLPRLKSIVFETWRAWRTTVQKEKFDHPYSMALGETLPRKLDSISVFEDFRDDWMTVFTQRFIPSSDVQVVRVAAPNLAATFAAISLRFQHVSIAFMIDARYFFAPCRMPGIWNQLKSLALTSALLDNGPAAHGAVTNLLMKAGKRAVQMPSLQIMTIWNGTSAVACAFVYRRNGPVFMIAWRGRWILKLDPRVLRVWDEVVTTACPQEALTAASPEYSFLLKYEEMRWIIIKSHGDSIYHLKLPGQIIDPVSLWQIRSEHS</sequence>
<dbReference type="Proteomes" id="UP000554235">
    <property type="component" value="Unassembled WGS sequence"/>
</dbReference>
<accession>A0A8H4L9N0</accession>
<reference evidence="2 3" key="1">
    <citation type="submission" date="2020-01" db="EMBL/GenBank/DDBJ databases">
        <title>Identification and distribution of gene clusters putatively required for synthesis of sphingolipid metabolism inhibitors in phylogenetically diverse species of the filamentous fungus Fusarium.</title>
        <authorList>
            <person name="Kim H.-S."/>
            <person name="Busman M."/>
            <person name="Brown D.W."/>
            <person name="Divon H."/>
            <person name="Uhlig S."/>
            <person name="Proctor R.H."/>
        </authorList>
    </citation>
    <scope>NUCLEOTIDE SEQUENCE [LARGE SCALE GENOMIC DNA]</scope>
    <source>
        <strain evidence="2 3">NRRL 20459</strain>
    </source>
</reference>
<keyword evidence="3" id="KW-1185">Reference proteome</keyword>
<protein>
    <submittedName>
        <fullName evidence="2">Oxoglutarate iron-dependent oxygenase</fullName>
    </submittedName>
</protein>
<organism evidence="2 3">
    <name type="scientific">Fusarium albosuccineum</name>
    <dbReference type="NCBI Taxonomy" id="1237068"/>
    <lineage>
        <taxon>Eukaryota</taxon>
        <taxon>Fungi</taxon>
        <taxon>Dikarya</taxon>
        <taxon>Ascomycota</taxon>
        <taxon>Pezizomycotina</taxon>
        <taxon>Sordariomycetes</taxon>
        <taxon>Hypocreomycetidae</taxon>
        <taxon>Hypocreales</taxon>
        <taxon>Nectriaceae</taxon>
        <taxon>Fusarium</taxon>
        <taxon>Fusarium decemcellulare species complex</taxon>
    </lineage>
</organism>
<dbReference type="InterPro" id="IPR046676">
    <property type="entry name" value="DUF6546"/>
</dbReference>
<gene>
    <name evidence="2" type="ORF">FALBO_9085</name>
</gene>
<dbReference type="AlphaFoldDB" id="A0A8H4L9N0"/>
<evidence type="ECO:0000259" key="1">
    <source>
        <dbReference type="Pfam" id="PF20183"/>
    </source>
</evidence>
<evidence type="ECO:0000313" key="3">
    <source>
        <dbReference type="Proteomes" id="UP000554235"/>
    </source>
</evidence>
<feature type="domain" description="DUF6546" evidence="1">
    <location>
        <begin position="283"/>
        <end position="496"/>
    </location>
</feature>
<dbReference type="EMBL" id="JAADYS010001246">
    <property type="protein sequence ID" value="KAF4464082.1"/>
    <property type="molecule type" value="Genomic_DNA"/>
</dbReference>